<dbReference type="InterPro" id="IPR029063">
    <property type="entry name" value="SAM-dependent_MTases_sf"/>
</dbReference>
<dbReference type="GO" id="GO:0032259">
    <property type="term" value="P:methylation"/>
    <property type="evidence" value="ECO:0007669"/>
    <property type="project" value="UniProtKB-KW"/>
</dbReference>
<dbReference type="Gene3D" id="3.40.50.150">
    <property type="entry name" value="Vaccinia Virus protein VP39"/>
    <property type="match status" value="1"/>
</dbReference>
<keyword evidence="1" id="KW-0489">Methyltransferase</keyword>
<sequence>SSLTSLASEVTRGVVENGRRYHSFGNAEYAFPNDDRELDRLDMQHAMQTLLLDNKLFWAPIGSDVQQVLDLGTGTGIWAIDFAEMFPQAEVIGTDLSAIQPSWVPPNCRFQIDDAEQDWTFKPAQFDYIHNRNFVCSIRDWPRLIRQSFSHVRPGGWVEWQEKHPLFLSDDDSLPADGALDTWGRTFFDAGVTFGTSPYSPQHLADQMREAGFVDVREHVLKLPVGPWPKDKRLKHVGMFEMVNMVEGVEALSMRLFTRALGWSPERVQLLLERVRKEAKDRKVHSYYHL</sequence>
<gene>
    <name evidence="1" type="ORF">BDY21DRAFT_285770</name>
</gene>
<keyword evidence="1" id="KW-0808">Transferase</keyword>
<evidence type="ECO:0000313" key="2">
    <source>
        <dbReference type="Proteomes" id="UP000799766"/>
    </source>
</evidence>
<dbReference type="PANTHER" id="PTHR43591">
    <property type="entry name" value="METHYLTRANSFERASE"/>
    <property type="match status" value="1"/>
</dbReference>
<name>A0A6A6P0C5_9PEZI</name>
<evidence type="ECO:0000313" key="1">
    <source>
        <dbReference type="EMBL" id="KAF2457406.1"/>
    </source>
</evidence>
<reference evidence="1" key="1">
    <citation type="journal article" date="2020" name="Stud. Mycol.">
        <title>101 Dothideomycetes genomes: a test case for predicting lifestyles and emergence of pathogens.</title>
        <authorList>
            <person name="Haridas S."/>
            <person name="Albert R."/>
            <person name="Binder M."/>
            <person name="Bloem J."/>
            <person name="Labutti K."/>
            <person name="Salamov A."/>
            <person name="Andreopoulos B."/>
            <person name="Baker S."/>
            <person name="Barry K."/>
            <person name="Bills G."/>
            <person name="Bluhm B."/>
            <person name="Cannon C."/>
            <person name="Castanera R."/>
            <person name="Culley D."/>
            <person name="Daum C."/>
            <person name="Ezra D."/>
            <person name="Gonzalez J."/>
            <person name="Henrissat B."/>
            <person name="Kuo A."/>
            <person name="Liang C."/>
            <person name="Lipzen A."/>
            <person name="Lutzoni F."/>
            <person name="Magnuson J."/>
            <person name="Mondo S."/>
            <person name="Nolan M."/>
            <person name="Ohm R."/>
            <person name="Pangilinan J."/>
            <person name="Park H.-J."/>
            <person name="Ramirez L."/>
            <person name="Alfaro M."/>
            <person name="Sun H."/>
            <person name="Tritt A."/>
            <person name="Yoshinaga Y."/>
            <person name="Zwiers L.-H."/>
            <person name="Turgeon B."/>
            <person name="Goodwin S."/>
            <person name="Spatafora J."/>
            <person name="Crous P."/>
            <person name="Grigoriev I."/>
        </authorList>
    </citation>
    <scope>NUCLEOTIDE SEQUENCE</scope>
    <source>
        <strain evidence="1">ATCC 16933</strain>
    </source>
</reference>
<accession>A0A6A6P0C5</accession>
<feature type="non-terminal residue" evidence="1">
    <location>
        <position position="1"/>
    </location>
</feature>
<proteinExistence type="predicted"/>
<dbReference type="OrthoDB" id="2013972at2759"/>
<dbReference type="Proteomes" id="UP000799766">
    <property type="component" value="Unassembled WGS sequence"/>
</dbReference>
<dbReference type="PANTHER" id="PTHR43591:SF10">
    <property type="entry name" value="ABC TRANSMEMBRANE TYPE-1 DOMAIN-CONTAINING PROTEIN-RELATED"/>
    <property type="match status" value="1"/>
</dbReference>
<dbReference type="SUPFAM" id="SSF53335">
    <property type="entry name" value="S-adenosyl-L-methionine-dependent methyltransferases"/>
    <property type="match status" value="1"/>
</dbReference>
<organism evidence="1 2">
    <name type="scientific">Lineolata rhizophorae</name>
    <dbReference type="NCBI Taxonomy" id="578093"/>
    <lineage>
        <taxon>Eukaryota</taxon>
        <taxon>Fungi</taxon>
        <taxon>Dikarya</taxon>
        <taxon>Ascomycota</taxon>
        <taxon>Pezizomycotina</taxon>
        <taxon>Dothideomycetes</taxon>
        <taxon>Dothideomycetes incertae sedis</taxon>
        <taxon>Lineolatales</taxon>
        <taxon>Lineolataceae</taxon>
        <taxon>Lineolata</taxon>
    </lineage>
</organism>
<dbReference type="EMBL" id="MU001680">
    <property type="protein sequence ID" value="KAF2457406.1"/>
    <property type="molecule type" value="Genomic_DNA"/>
</dbReference>
<dbReference type="CDD" id="cd02440">
    <property type="entry name" value="AdoMet_MTases"/>
    <property type="match status" value="1"/>
</dbReference>
<protein>
    <submittedName>
        <fullName evidence="1">S-adenosyl-L-methionine-dependent methyltransferase</fullName>
    </submittedName>
</protein>
<dbReference type="AlphaFoldDB" id="A0A6A6P0C5"/>
<keyword evidence="2" id="KW-1185">Reference proteome</keyword>
<dbReference type="Pfam" id="PF13489">
    <property type="entry name" value="Methyltransf_23"/>
    <property type="match status" value="1"/>
</dbReference>
<dbReference type="GO" id="GO:0008168">
    <property type="term" value="F:methyltransferase activity"/>
    <property type="evidence" value="ECO:0007669"/>
    <property type="project" value="UniProtKB-KW"/>
</dbReference>